<dbReference type="STRING" id="35608.A0A2U1KUT5"/>
<dbReference type="PANTHER" id="PTHR46554:SF2">
    <property type="entry name" value="TFIIS N-TERMINAL DOMAIN-CONTAINING PROTEIN"/>
    <property type="match status" value="1"/>
</dbReference>
<evidence type="ECO:0000313" key="4">
    <source>
        <dbReference type="EMBL" id="PWA40497.1"/>
    </source>
</evidence>
<feature type="coiled-coil region" evidence="2">
    <location>
        <begin position="277"/>
        <end position="308"/>
    </location>
</feature>
<sequence length="338" mass="39117">MEELKLKSMIDEWGKCLKNKNVDIFDVIEKVIKVAARDNPNEFLRRRDEIAHCLYWCEFNEEEKRRVGEVLRIKAILEKHGDCGSVSVVYESLKKLLKMGLCFKVVDAAGIGNTVSRLQDHASKQVKQIAEMIISSWMRRAMFDRWVDSYEKMPALHQEKEQGGELKKNDVILPTENQTVRETRKSLKVQIKVIRVHDESAKNNVSVGPELKIVNKDTGIDEVLTGKGVLEKRSRDETEPVMRNDLKKKPTSFNLERKNMKINSEKASIPKGRVAERVKLINSKATMEEKLEAARRKLQEAKNSEKKRSIQFLQSWEVNTLLPPESQQMKSSNKRFRK</sequence>
<dbReference type="InterPro" id="IPR035441">
    <property type="entry name" value="TFIIS/LEDGF_dom_sf"/>
</dbReference>
<dbReference type="PROSITE" id="PS51319">
    <property type="entry name" value="TFIIS_N"/>
    <property type="match status" value="1"/>
</dbReference>
<keyword evidence="2" id="KW-0175">Coiled coil</keyword>
<evidence type="ECO:0000259" key="3">
    <source>
        <dbReference type="PROSITE" id="PS51319"/>
    </source>
</evidence>
<evidence type="ECO:0000256" key="1">
    <source>
        <dbReference type="PROSITE-ProRule" id="PRU00649"/>
    </source>
</evidence>
<evidence type="ECO:0000256" key="2">
    <source>
        <dbReference type="SAM" id="Coils"/>
    </source>
</evidence>
<keyword evidence="5" id="KW-1185">Reference proteome</keyword>
<dbReference type="AlphaFoldDB" id="A0A2U1KUT5"/>
<dbReference type="OrthoDB" id="44867at2759"/>
<organism evidence="4 5">
    <name type="scientific">Artemisia annua</name>
    <name type="common">Sweet wormwood</name>
    <dbReference type="NCBI Taxonomy" id="35608"/>
    <lineage>
        <taxon>Eukaryota</taxon>
        <taxon>Viridiplantae</taxon>
        <taxon>Streptophyta</taxon>
        <taxon>Embryophyta</taxon>
        <taxon>Tracheophyta</taxon>
        <taxon>Spermatophyta</taxon>
        <taxon>Magnoliopsida</taxon>
        <taxon>eudicotyledons</taxon>
        <taxon>Gunneridae</taxon>
        <taxon>Pentapetalae</taxon>
        <taxon>asterids</taxon>
        <taxon>campanulids</taxon>
        <taxon>Asterales</taxon>
        <taxon>Asteraceae</taxon>
        <taxon>Asteroideae</taxon>
        <taxon>Anthemideae</taxon>
        <taxon>Artemisiinae</taxon>
        <taxon>Artemisia</taxon>
    </lineage>
</organism>
<comment type="subcellular location">
    <subcellularLocation>
        <location evidence="1">Nucleus</location>
    </subcellularLocation>
</comment>
<dbReference type="EMBL" id="PKPP01013758">
    <property type="protein sequence ID" value="PWA40497.1"/>
    <property type="molecule type" value="Genomic_DNA"/>
</dbReference>
<dbReference type="Gene3D" id="1.20.930.10">
    <property type="entry name" value="Conserved domain common to transcription factors TFIIS, elongin A, CRSP70"/>
    <property type="match status" value="1"/>
</dbReference>
<comment type="caution">
    <text evidence="4">The sequence shown here is derived from an EMBL/GenBank/DDBJ whole genome shotgun (WGS) entry which is preliminary data.</text>
</comment>
<feature type="domain" description="TFIIS N-terminal" evidence="3">
    <location>
        <begin position="68"/>
        <end position="144"/>
    </location>
</feature>
<evidence type="ECO:0000313" key="5">
    <source>
        <dbReference type="Proteomes" id="UP000245207"/>
    </source>
</evidence>
<keyword evidence="1" id="KW-0539">Nucleus</keyword>
<reference evidence="4 5" key="1">
    <citation type="journal article" date="2018" name="Mol. Plant">
        <title>The genome of Artemisia annua provides insight into the evolution of Asteraceae family and artemisinin biosynthesis.</title>
        <authorList>
            <person name="Shen Q."/>
            <person name="Zhang L."/>
            <person name="Liao Z."/>
            <person name="Wang S."/>
            <person name="Yan T."/>
            <person name="Shi P."/>
            <person name="Liu M."/>
            <person name="Fu X."/>
            <person name="Pan Q."/>
            <person name="Wang Y."/>
            <person name="Lv Z."/>
            <person name="Lu X."/>
            <person name="Zhang F."/>
            <person name="Jiang W."/>
            <person name="Ma Y."/>
            <person name="Chen M."/>
            <person name="Hao X."/>
            <person name="Li L."/>
            <person name="Tang Y."/>
            <person name="Lv G."/>
            <person name="Zhou Y."/>
            <person name="Sun X."/>
            <person name="Brodelius P.E."/>
            <person name="Rose J.K.C."/>
            <person name="Tang K."/>
        </authorList>
    </citation>
    <scope>NUCLEOTIDE SEQUENCE [LARGE SCALE GENOMIC DNA]</scope>
    <source>
        <strain evidence="5">cv. Huhao1</strain>
        <tissue evidence="4">Leaf</tissue>
    </source>
</reference>
<dbReference type="GO" id="GO:0005634">
    <property type="term" value="C:nucleus"/>
    <property type="evidence" value="ECO:0007669"/>
    <property type="project" value="UniProtKB-SubCell"/>
</dbReference>
<dbReference type="Proteomes" id="UP000245207">
    <property type="component" value="Unassembled WGS sequence"/>
</dbReference>
<keyword evidence="4" id="KW-0251">Elongation factor</keyword>
<name>A0A2U1KUT5_ARTAN</name>
<dbReference type="Pfam" id="PF08711">
    <property type="entry name" value="Med26"/>
    <property type="match status" value="1"/>
</dbReference>
<dbReference type="GO" id="GO:0003746">
    <property type="term" value="F:translation elongation factor activity"/>
    <property type="evidence" value="ECO:0007669"/>
    <property type="project" value="UniProtKB-KW"/>
</dbReference>
<dbReference type="PANTHER" id="PTHR46554">
    <property type="entry name" value="MEDIATOR OF RNA POLYMERASE II TRANSCRIPTION SUBUNIT 26A-RELATED"/>
    <property type="match status" value="1"/>
</dbReference>
<keyword evidence="4" id="KW-0648">Protein biosynthesis</keyword>
<proteinExistence type="predicted"/>
<protein>
    <submittedName>
        <fullName evidence="4">Transcription elongation factor, TFIIS/CRSP70</fullName>
    </submittedName>
</protein>
<dbReference type="SUPFAM" id="SSF47676">
    <property type="entry name" value="Conserved domain common to transcription factors TFIIS, elongin A, CRSP70"/>
    <property type="match status" value="1"/>
</dbReference>
<dbReference type="InterPro" id="IPR017923">
    <property type="entry name" value="TFIIS_N"/>
</dbReference>
<accession>A0A2U1KUT5</accession>
<gene>
    <name evidence="4" type="ORF">CTI12_AA543990</name>
</gene>